<dbReference type="RefSeq" id="WP_143878016.1">
    <property type="nucleotide sequence ID" value="NZ_BAABLZ010000002.1"/>
</dbReference>
<protein>
    <submittedName>
        <fullName evidence="2">Uncharacterized protein</fullName>
    </submittedName>
</protein>
<evidence type="ECO:0000313" key="2">
    <source>
        <dbReference type="EMBL" id="QDQ72500.1"/>
    </source>
</evidence>
<organism evidence="2 3">
    <name type="scientific">Pseudoluteimonas lycopersici</name>
    <dbReference type="NCBI Taxonomy" id="1324796"/>
    <lineage>
        <taxon>Bacteria</taxon>
        <taxon>Pseudomonadati</taxon>
        <taxon>Pseudomonadota</taxon>
        <taxon>Gammaproteobacteria</taxon>
        <taxon>Lysobacterales</taxon>
        <taxon>Lysobacteraceae</taxon>
        <taxon>Pseudoluteimonas</taxon>
    </lineage>
</organism>
<accession>A0A516V1W9</accession>
<dbReference type="PROSITE" id="PS51257">
    <property type="entry name" value="PROKAR_LIPOPROTEIN"/>
    <property type="match status" value="1"/>
</dbReference>
<dbReference type="Proteomes" id="UP000315891">
    <property type="component" value="Chromosome"/>
</dbReference>
<name>A0A516V1W9_9GAMM</name>
<feature type="signal peptide" evidence="1">
    <location>
        <begin position="1"/>
        <end position="18"/>
    </location>
</feature>
<reference evidence="2 3" key="1">
    <citation type="submission" date="2019-07" db="EMBL/GenBank/DDBJ databases">
        <title>Lysobacter weifangensis sp. nov., isolated from bensulfuron-methyl contaminated farmland soil.</title>
        <authorList>
            <person name="Zhao H."/>
        </authorList>
    </citation>
    <scope>NUCLEOTIDE SEQUENCE [LARGE SCALE GENOMIC DNA]</scope>
    <source>
        <strain evidence="2 3">CC-Bw-6</strain>
    </source>
</reference>
<keyword evidence="1" id="KW-0732">Signal</keyword>
<dbReference type="EMBL" id="CP041742">
    <property type="protein sequence ID" value="QDQ72500.1"/>
    <property type="molecule type" value="Genomic_DNA"/>
</dbReference>
<dbReference type="OrthoDB" id="6240183at2"/>
<evidence type="ECO:0000313" key="3">
    <source>
        <dbReference type="Proteomes" id="UP000315891"/>
    </source>
</evidence>
<evidence type="ECO:0000256" key="1">
    <source>
        <dbReference type="SAM" id="SignalP"/>
    </source>
</evidence>
<sequence length="76" mass="8343">MKTCTRILFLSLAVSALAACAGTQDKSTLSSATRVEAPSNLTVDDAYVARVEYMARQRGVEVHWVNMPTKHRTTSQ</sequence>
<gene>
    <name evidence="2" type="ORF">FNZ56_00665</name>
</gene>
<feature type="chain" id="PRO_5022241465" evidence="1">
    <location>
        <begin position="19"/>
        <end position="76"/>
    </location>
</feature>
<keyword evidence="3" id="KW-1185">Reference proteome</keyword>
<proteinExistence type="predicted"/>
<dbReference type="AlphaFoldDB" id="A0A516V1W9"/>